<keyword evidence="4" id="KW-0547">Nucleotide-binding</keyword>
<sequence>MAETAITAVLSKLGELAVSEAKILLQVGDDIILLRDRLEWLQAFVRDADRKRRAGTDGLTRVWVRQTRDVAFDAEDALDDFFHEEVVGLKGHGCRRRWKALRRYFTGFFTNIVVRHGLSDRMKIISNRLENISLNQKEYQIVHTPSVVLSSSTTAIAAWRDDLENTKGFDSDAKILLAMLHKGGTPKPMFFSIVGESGAGKSTLARVIRRMIHETTDVKVVWYNMEPGCSVENLLKEVHRLAKLKLTAHEQADARSDENGGKLYHVLNGRSFLLILGGITSKTILNSMRASLPVNGCQVMLLLDTENEDIAWHADSINGVGSYGVYMLTRHLFFWRVLRKQAEESNDDKDDEDEDDEDEEQAEKRYYGGLVHEITGGYPMAIVLLAGLLRFKEKPLQWNAVLQQLMYGNNGTHQVQRGAVLQQLRSENNGTQDASECLPNTQITNLSGDTRRAMEVVFWASFEDLHNDLRSCYLYFASYPTNSSHPADQLVRMWIGEGFIKARRGKTMEEVGHDYLKELVLRCLVEVEEMKANGGIQLVRVHKSLMGFLESEARETGFMEMHDIHDVVVPPSVRRLSVQSDNGKRYNITFASKKFPKLRSFICRINIIDDDIRKKEKTSSMMSIRINSSMISSSSSHLGSFG</sequence>
<organism evidence="9">
    <name type="scientific">Triticum aestivum</name>
    <name type="common">Wheat</name>
    <dbReference type="NCBI Taxonomy" id="4565"/>
    <lineage>
        <taxon>Eukaryota</taxon>
        <taxon>Viridiplantae</taxon>
        <taxon>Streptophyta</taxon>
        <taxon>Embryophyta</taxon>
        <taxon>Tracheophyta</taxon>
        <taxon>Spermatophyta</taxon>
        <taxon>Magnoliopsida</taxon>
        <taxon>Liliopsida</taxon>
        <taxon>Poales</taxon>
        <taxon>Poaceae</taxon>
        <taxon>BOP clade</taxon>
        <taxon>Pooideae</taxon>
        <taxon>Triticodae</taxon>
        <taxon>Triticeae</taxon>
        <taxon>Triticinae</taxon>
        <taxon>Triticum</taxon>
    </lineage>
</organism>
<dbReference type="InterPro" id="IPR027417">
    <property type="entry name" value="P-loop_NTPase"/>
</dbReference>
<dbReference type="InterPro" id="IPR002182">
    <property type="entry name" value="NB-ARC"/>
</dbReference>
<comment type="similarity">
    <text evidence="1">Belongs to the disease resistance NB-LRR family.</text>
</comment>
<dbReference type="Gene3D" id="1.10.10.10">
    <property type="entry name" value="Winged helix-like DNA-binding domain superfamily/Winged helix DNA-binding domain"/>
    <property type="match status" value="1"/>
</dbReference>
<dbReference type="PANTHER" id="PTHR23155">
    <property type="entry name" value="DISEASE RESISTANCE PROTEIN RP"/>
    <property type="match status" value="1"/>
</dbReference>
<dbReference type="SMR" id="A0A3B6TZU3"/>
<dbReference type="GO" id="GO:0002758">
    <property type="term" value="P:innate immune response-activating signaling pathway"/>
    <property type="evidence" value="ECO:0007669"/>
    <property type="project" value="UniProtKB-ARBA"/>
</dbReference>
<evidence type="ECO:0000256" key="1">
    <source>
        <dbReference type="ARBA" id="ARBA00008894"/>
    </source>
</evidence>
<dbReference type="Pfam" id="PF23559">
    <property type="entry name" value="WHD_DRP"/>
    <property type="match status" value="1"/>
</dbReference>
<dbReference type="CDD" id="cd14798">
    <property type="entry name" value="RX-CC_like"/>
    <property type="match status" value="1"/>
</dbReference>
<dbReference type="PANTHER" id="PTHR23155:SF990">
    <property type="entry name" value="NB-ARC DOMAIN CONTAINING PROTEIN, EXPRESSED"/>
    <property type="match status" value="1"/>
</dbReference>
<evidence type="ECO:0000259" key="6">
    <source>
        <dbReference type="Pfam" id="PF00931"/>
    </source>
</evidence>
<dbReference type="STRING" id="4565.A0A3B6TZU3"/>
<dbReference type="InterPro" id="IPR036388">
    <property type="entry name" value="WH-like_DNA-bd_sf"/>
</dbReference>
<evidence type="ECO:0000256" key="5">
    <source>
        <dbReference type="ARBA" id="ARBA00022821"/>
    </source>
</evidence>
<dbReference type="PRINTS" id="PR00364">
    <property type="entry name" value="DISEASERSIST"/>
</dbReference>
<dbReference type="Gramene" id="TraesCS7D02G549700.1">
    <property type="protein sequence ID" value="TraesCS7D02G549700.1"/>
    <property type="gene ID" value="TraesCS7D02G549700"/>
</dbReference>
<dbReference type="OrthoDB" id="10345019at2759"/>
<dbReference type="GO" id="GO:0042742">
    <property type="term" value="P:defense response to bacterium"/>
    <property type="evidence" value="ECO:0007669"/>
    <property type="project" value="UniProtKB-ARBA"/>
</dbReference>
<dbReference type="InterPro" id="IPR044974">
    <property type="entry name" value="Disease_R_plants"/>
</dbReference>
<keyword evidence="3" id="KW-0677">Repeat</keyword>
<dbReference type="FunFam" id="1.10.10.10:FF:000322">
    <property type="entry name" value="Probable disease resistance protein At1g63360"/>
    <property type="match status" value="1"/>
</dbReference>
<reference evidence="9" key="2">
    <citation type="submission" date="2018-10" db="UniProtKB">
        <authorList>
            <consortium name="EnsemblPlants"/>
        </authorList>
    </citation>
    <scope>IDENTIFICATION</scope>
</reference>
<evidence type="ECO:0000256" key="4">
    <source>
        <dbReference type="ARBA" id="ARBA00022741"/>
    </source>
</evidence>
<reference evidence="9" key="1">
    <citation type="submission" date="2018-08" db="EMBL/GenBank/DDBJ databases">
        <authorList>
            <person name="Rossello M."/>
        </authorList>
    </citation>
    <scope>NUCLEOTIDE SEQUENCE [LARGE SCALE GENOMIC DNA]</scope>
    <source>
        <strain evidence="9">cv. Chinese Spring</strain>
    </source>
</reference>
<dbReference type="SUPFAM" id="SSF52540">
    <property type="entry name" value="P-loop containing nucleoside triphosphate hydrolases"/>
    <property type="match status" value="1"/>
</dbReference>
<dbReference type="GO" id="GO:0009626">
    <property type="term" value="P:plant-type hypersensitive response"/>
    <property type="evidence" value="ECO:0007669"/>
    <property type="project" value="UniProtKB-ARBA"/>
</dbReference>
<evidence type="ECO:0000256" key="2">
    <source>
        <dbReference type="ARBA" id="ARBA00022614"/>
    </source>
</evidence>
<evidence type="ECO:0000259" key="8">
    <source>
        <dbReference type="Pfam" id="PF23559"/>
    </source>
</evidence>
<evidence type="ECO:0000313" key="9">
    <source>
        <dbReference type="EnsemblPlants" id="TraesCS7D02G549700.1"/>
    </source>
</evidence>
<feature type="domain" description="Disease resistance protein winged helix" evidence="8">
    <location>
        <begin position="479"/>
        <end position="545"/>
    </location>
</feature>
<name>A0A3B6TZU3_WHEAT</name>
<keyword evidence="5" id="KW-0611">Plant defense</keyword>
<feature type="domain" description="NB-ARC" evidence="6">
    <location>
        <begin position="179"/>
        <end position="311"/>
    </location>
</feature>
<dbReference type="Pfam" id="PF18052">
    <property type="entry name" value="Rx_N"/>
    <property type="match status" value="1"/>
</dbReference>
<dbReference type="EnsemblPlants" id="TraesCS7D02G549700.1">
    <property type="protein sequence ID" value="TraesCS7D02G549700.1"/>
    <property type="gene ID" value="TraesCS7D02G549700"/>
</dbReference>
<feature type="domain" description="Disease resistance N-terminal" evidence="7">
    <location>
        <begin position="5"/>
        <end position="85"/>
    </location>
</feature>
<dbReference type="OMA" id="FICRINI"/>
<dbReference type="InterPro" id="IPR058922">
    <property type="entry name" value="WHD_DRP"/>
</dbReference>
<evidence type="ECO:0000256" key="3">
    <source>
        <dbReference type="ARBA" id="ARBA00022737"/>
    </source>
</evidence>
<dbReference type="Gene3D" id="1.20.5.4130">
    <property type="match status" value="1"/>
</dbReference>
<keyword evidence="2" id="KW-0433">Leucine-rich repeat</keyword>
<dbReference type="AlphaFoldDB" id="A0A3B6TZU3"/>
<dbReference type="Pfam" id="PF00931">
    <property type="entry name" value="NB-ARC"/>
    <property type="match status" value="1"/>
</dbReference>
<evidence type="ECO:0000313" key="10">
    <source>
        <dbReference type="Proteomes" id="UP000019116"/>
    </source>
</evidence>
<dbReference type="GO" id="GO:0043531">
    <property type="term" value="F:ADP binding"/>
    <property type="evidence" value="ECO:0007669"/>
    <property type="project" value="InterPro"/>
</dbReference>
<evidence type="ECO:0008006" key="11">
    <source>
        <dbReference type="Google" id="ProtNLM"/>
    </source>
</evidence>
<dbReference type="Gene3D" id="3.40.50.300">
    <property type="entry name" value="P-loop containing nucleotide triphosphate hydrolases"/>
    <property type="match status" value="1"/>
</dbReference>
<dbReference type="InterPro" id="IPR038005">
    <property type="entry name" value="RX-like_CC"/>
</dbReference>
<proteinExistence type="inferred from homology"/>
<accession>A0A3B6TZU3</accession>
<dbReference type="Proteomes" id="UP000019116">
    <property type="component" value="Chromosome 7D"/>
</dbReference>
<keyword evidence="10" id="KW-1185">Reference proteome</keyword>
<evidence type="ECO:0000259" key="7">
    <source>
        <dbReference type="Pfam" id="PF18052"/>
    </source>
</evidence>
<protein>
    <recommendedName>
        <fullName evidence="11">AAA+ ATPase domain-containing protein</fullName>
    </recommendedName>
</protein>
<dbReference type="InterPro" id="IPR041118">
    <property type="entry name" value="Rx_N"/>
</dbReference>